<gene>
    <name evidence="5" type="ORF">PVAP13_4NG003800</name>
</gene>
<dbReference type="PANTHER" id="PTHR31339">
    <property type="entry name" value="PECTIN LYASE-RELATED"/>
    <property type="match status" value="1"/>
</dbReference>
<dbReference type="InterPro" id="IPR012334">
    <property type="entry name" value="Pectin_lyas_fold"/>
</dbReference>
<dbReference type="GO" id="GO:0005975">
    <property type="term" value="P:carbohydrate metabolic process"/>
    <property type="evidence" value="ECO:0007669"/>
    <property type="project" value="InterPro"/>
</dbReference>
<accession>A0A8T0T651</accession>
<evidence type="ECO:0008006" key="7">
    <source>
        <dbReference type="Google" id="ProtNLM"/>
    </source>
</evidence>
<evidence type="ECO:0000313" key="5">
    <source>
        <dbReference type="EMBL" id="KAG2603709.1"/>
    </source>
</evidence>
<dbReference type="Pfam" id="PF00295">
    <property type="entry name" value="Glyco_hydro_28"/>
    <property type="match status" value="1"/>
</dbReference>
<dbReference type="EMBL" id="CM029044">
    <property type="protein sequence ID" value="KAG2603709.1"/>
    <property type="molecule type" value="Genomic_DNA"/>
</dbReference>
<protein>
    <recommendedName>
        <fullName evidence="7">Polygalacturonase</fullName>
    </recommendedName>
</protein>
<evidence type="ECO:0000256" key="3">
    <source>
        <dbReference type="ARBA" id="ARBA00023295"/>
    </source>
</evidence>
<name>A0A8T0T651_PANVG</name>
<evidence type="ECO:0000256" key="2">
    <source>
        <dbReference type="ARBA" id="ARBA00022801"/>
    </source>
</evidence>
<evidence type="ECO:0000256" key="4">
    <source>
        <dbReference type="RuleBase" id="RU361169"/>
    </source>
</evidence>
<dbReference type="PANTHER" id="PTHR31339:SF66">
    <property type="entry name" value="OS06G0106800 PROTEIN"/>
    <property type="match status" value="1"/>
</dbReference>
<keyword evidence="2 4" id="KW-0378">Hydrolase</keyword>
<sequence>MKELVPSGAQQCREESYKLGAAPAATIPSTPLVSPVTSRITRGHCARLPAPSCAAAAMASPMLNASPLLQLARSVWCVLLLAASSTVSGRHHSAPAASRTGQSMYISPNCRAHTASLADFGAVGDGTTSNTAAFRSAVDHLSQYSGEGGGGAMLYVPAGKWLTGPFNLTSHFTLFLHSDAVILGSTDISEWPVIDPLPSYGRGRDKVGGRYASLIGGSNLTDVVVTGENGTIDGQGAVWWSKFRSNKLKYTRGYLIEVLWSDTVVVSNVTLLNSPAWNIHPVYSSNIVVQGVTILAPTRSPNTDGINPDSCSHVRIEDCYVVSGDDCVAIKSGWDEYGIRVGMPSQHIVVRRLTCVSPTSAVIALGSEMSGGIRDVRAEDIAAVDSESGVRIKTAVGRGAFVRDVFVRRMTLQTMKWVFWMTGNYKSHPDDGFDPGAVPVVEGISYQDVVATGVYKAAARLEGIQGAPFRGICLANVTAELDKSKKYPWTCADVEGVSANVSPPPCEALQQGGVDGACPFPTDTLPIDQLVLQQCAYDVPAPASPGKY</sequence>
<proteinExistence type="inferred from homology"/>
<dbReference type="InterPro" id="IPR051801">
    <property type="entry name" value="GH28_Enzymes"/>
</dbReference>
<dbReference type="InterPro" id="IPR011050">
    <property type="entry name" value="Pectin_lyase_fold/virulence"/>
</dbReference>
<organism evidence="5 6">
    <name type="scientific">Panicum virgatum</name>
    <name type="common">Blackwell switchgrass</name>
    <dbReference type="NCBI Taxonomy" id="38727"/>
    <lineage>
        <taxon>Eukaryota</taxon>
        <taxon>Viridiplantae</taxon>
        <taxon>Streptophyta</taxon>
        <taxon>Embryophyta</taxon>
        <taxon>Tracheophyta</taxon>
        <taxon>Spermatophyta</taxon>
        <taxon>Magnoliopsida</taxon>
        <taxon>Liliopsida</taxon>
        <taxon>Poales</taxon>
        <taxon>Poaceae</taxon>
        <taxon>PACMAD clade</taxon>
        <taxon>Panicoideae</taxon>
        <taxon>Panicodae</taxon>
        <taxon>Paniceae</taxon>
        <taxon>Panicinae</taxon>
        <taxon>Panicum</taxon>
        <taxon>Panicum sect. Hiantes</taxon>
    </lineage>
</organism>
<dbReference type="Proteomes" id="UP000823388">
    <property type="component" value="Chromosome 4N"/>
</dbReference>
<dbReference type="SUPFAM" id="SSF51126">
    <property type="entry name" value="Pectin lyase-like"/>
    <property type="match status" value="1"/>
</dbReference>
<dbReference type="AlphaFoldDB" id="A0A8T0T651"/>
<reference evidence="5" key="1">
    <citation type="submission" date="2020-05" db="EMBL/GenBank/DDBJ databases">
        <title>WGS assembly of Panicum virgatum.</title>
        <authorList>
            <person name="Lovell J.T."/>
            <person name="Jenkins J."/>
            <person name="Shu S."/>
            <person name="Juenger T.E."/>
            <person name="Schmutz J."/>
        </authorList>
    </citation>
    <scope>NUCLEOTIDE SEQUENCE</scope>
    <source>
        <strain evidence="5">AP13</strain>
    </source>
</reference>
<dbReference type="InterPro" id="IPR000743">
    <property type="entry name" value="Glyco_hydro_28"/>
</dbReference>
<dbReference type="GO" id="GO:0004650">
    <property type="term" value="F:polygalacturonase activity"/>
    <property type="evidence" value="ECO:0007669"/>
    <property type="project" value="InterPro"/>
</dbReference>
<comment type="caution">
    <text evidence="5">The sequence shown here is derived from an EMBL/GenBank/DDBJ whole genome shotgun (WGS) entry which is preliminary data.</text>
</comment>
<evidence type="ECO:0000313" key="6">
    <source>
        <dbReference type="Proteomes" id="UP000823388"/>
    </source>
</evidence>
<keyword evidence="3 4" id="KW-0326">Glycosidase</keyword>
<evidence type="ECO:0000256" key="1">
    <source>
        <dbReference type="ARBA" id="ARBA00008834"/>
    </source>
</evidence>
<keyword evidence="6" id="KW-1185">Reference proteome</keyword>
<comment type="similarity">
    <text evidence="1 4">Belongs to the glycosyl hydrolase 28 family.</text>
</comment>
<dbReference type="Gene3D" id="2.160.20.10">
    <property type="entry name" value="Single-stranded right-handed beta-helix, Pectin lyase-like"/>
    <property type="match status" value="1"/>
</dbReference>